<dbReference type="RefSeq" id="WP_066836592.1">
    <property type="nucleotide sequence ID" value="NZ_JACJIQ010000015.1"/>
</dbReference>
<dbReference type="Proteomes" id="UP000563094">
    <property type="component" value="Unassembled WGS sequence"/>
</dbReference>
<organism evidence="1 2">
    <name type="scientific">Rufibacter quisquiliarum</name>
    <dbReference type="NCBI Taxonomy" id="1549639"/>
    <lineage>
        <taxon>Bacteria</taxon>
        <taxon>Pseudomonadati</taxon>
        <taxon>Bacteroidota</taxon>
        <taxon>Cytophagia</taxon>
        <taxon>Cytophagales</taxon>
        <taxon>Hymenobacteraceae</taxon>
        <taxon>Rufibacter</taxon>
    </lineage>
</organism>
<dbReference type="EMBL" id="JACJIQ010000015">
    <property type="protein sequence ID" value="MBA9078749.1"/>
    <property type="molecule type" value="Genomic_DNA"/>
</dbReference>
<reference evidence="1 2" key="1">
    <citation type="submission" date="2020-08" db="EMBL/GenBank/DDBJ databases">
        <title>Genomic Encyclopedia of Type Strains, Phase IV (KMG-IV): sequencing the most valuable type-strain genomes for metagenomic binning, comparative biology and taxonomic classification.</title>
        <authorList>
            <person name="Goeker M."/>
        </authorList>
    </citation>
    <scope>NUCLEOTIDE SEQUENCE [LARGE SCALE GENOMIC DNA]</scope>
    <source>
        <strain evidence="1 2">DSM 29854</strain>
    </source>
</reference>
<evidence type="ECO:0000313" key="2">
    <source>
        <dbReference type="Proteomes" id="UP000563094"/>
    </source>
</evidence>
<gene>
    <name evidence="1" type="ORF">FHS90_003479</name>
</gene>
<comment type="caution">
    <text evidence="1">The sequence shown here is derived from an EMBL/GenBank/DDBJ whole genome shotgun (WGS) entry which is preliminary data.</text>
</comment>
<dbReference type="AlphaFoldDB" id="A0A839GPN3"/>
<sequence length="149" mass="17212">MADHKDKDSILHLYNQILPKLAERIYQNLTEVFPLFDDFRLEKMADTWTKDKTNPTDKEISLENGNVAQIGLRLQLLGFHRAGADAFDLAKDLLFKLEHTSYTVGPSPDKTWLEKLYFEPWSSAELTDIASRWSEEVVDDLTQQLQQQG</sequence>
<name>A0A839GPN3_9BACT</name>
<accession>A0A839GPN3</accession>
<proteinExistence type="predicted"/>
<protein>
    <submittedName>
        <fullName evidence="1">Uncharacterized protein</fullName>
    </submittedName>
</protein>
<evidence type="ECO:0000313" key="1">
    <source>
        <dbReference type="EMBL" id="MBA9078749.1"/>
    </source>
</evidence>
<keyword evidence="2" id="KW-1185">Reference proteome</keyword>